<feature type="compositionally biased region" description="Low complexity" evidence="2">
    <location>
        <begin position="39"/>
        <end position="48"/>
    </location>
</feature>
<evidence type="ECO:0000256" key="1">
    <source>
        <dbReference type="SAM" id="Coils"/>
    </source>
</evidence>
<evidence type="ECO:0000256" key="2">
    <source>
        <dbReference type="SAM" id="MobiDB-lite"/>
    </source>
</evidence>
<evidence type="ECO:0000313" key="3">
    <source>
        <dbReference type="EMBL" id="KAL2265994.1"/>
    </source>
</evidence>
<feature type="compositionally biased region" description="Pro residues" evidence="2">
    <location>
        <begin position="140"/>
        <end position="152"/>
    </location>
</feature>
<feature type="compositionally biased region" description="Basic residues" evidence="2">
    <location>
        <begin position="206"/>
        <end position="215"/>
    </location>
</feature>
<comment type="caution">
    <text evidence="3">The sequence shown here is derived from an EMBL/GenBank/DDBJ whole genome shotgun (WGS) entry which is preliminary data.</text>
</comment>
<feature type="region of interest" description="Disordered" evidence="2">
    <location>
        <begin position="1"/>
        <end position="156"/>
    </location>
</feature>
<gene>
    <name evidence="3" type="ORF">VTJ83DRAFT_5346</name>
</gene>
<accession>A0ABR4D8R7</accession>
<feature type="compositionally biased region" description="Basic residues" evidence="2">
    <location>
        <begin position="1"/>
        <end position="12"/>
    </location>
</feature>
<sequence>METSAPKRRRTSPRTAVAVHPDQPSSASTTTALRDAPRRVGSSPSRPSFASPTRASLERHNPEVLRRRESQPRRLRSSPDAPPAASRPTTPDSTVSLARAMRTQLDLGSGASDAMPSLPDHSGGSILRSPARRLGGLTPSRPPPRPLPPPAPEVDDELLKVITGRVAARNLGVLPDVVIPEPELPPTPERPDPVVSTPPSGIHATPSRRGKRARDRAKSSSPLKQPPARPPGMPSKRPALAAAEELKGPSPPPPPTTAELRGLAPPDPDADKKKLRDSLLAEIRDLERDLDIAARENERLRQARLARREPSPPPNADQILRLLGRHALPPDAANPDPPTAVEPWLASALNPIAFLPFGKPNSQPNLSSTTATTKDPPPDLPPPISHHPIPLSASEALPYLQVFTPLVFTAYVSPLPPSPSDDGRLLQQHAITASSAAPRGLFSARIDMTVDTRTMAVTRLAVPKLDPAAEPELRPLIDRIAGEGSVYHPAAAAAAAAADGGKTSATLHSSALRNNVGVLTWAMGAWLRVAVQRARVWRALEREVGAGEEAVRAMVARQREKKRRVAAQLRRKNRRKRLLGDGNARRGGGGGGGEKNEEDGEAGEEEEEEGSLLSTTDGSVKADKAETAADLLPYTGRTKMDLEIPVLAAAATRTSGRGGGKGQRNPAGDAGKEASALRVQWRIVFDWTGEAKSEIGILVGVPGKWHRHDERGRLAGLPKLFDELLRAGEDPLDAVRTVVCLLAGEERA</sequence>
<protein>
    <submittedName>
        <fullName evidence="3">Uncharacterized protein</fullName>
    </submittedName>
</protein>
<feature type="compositionally biased region" description="Polar residues" evidence="2">
    <location>
        <begin position="23"/>
        <end position="32"/>
    </location>
</feature>
<dbReference type="EMBL" id="JAZGUE010000005">
    <property type="protein sequence ID" value="KAL2265994.1"/>
    <property type="molecule type" value="Genomic_DNA"/>
</dbReference>
<name>A0ABR4D8R7_9PEZI</name>
<keyword evidence="1" id="KW-0175">Coiled coil</keyword>
<feature type="compositionally biased region" description="Pro residues" evidence="2">
    <location>
        <begin position="224"/>
        <end position="233"/>
    </location>
</feature>
<feature type="region of interest" description="Disordered" evidence="2">
    <location>
        <begin position="169"/>
        <end position="276"/>
    </location>
</feature>
<feature type="region of interest" description="Disordered" evidence="2">
    <location>
        <begin position="652"/>
        <end position="673"/>
    </location>
</feature>
<evidence type="ECO:0000313" key="4">
    <source>
        <dbReference type="Proteomes" id="UP001600064"/>
    </source>
</evidence>
<feature type="compositionally biased region" description="Acidic residues" evidence="2">
    <location>
        <begin position="596"/>
        <end position="610"/>
    </location>
</feature>
<organism evidence="3 4">
    <name type="scientific">Remersonia thermophila</name>
    <dbReference type="NCBI Taxonomy" id="72144"/>
    <lineage>
        <taxon>Eukaryota</taxon>
        <taxon>Fungi</taxon>
        <taxon>Dikarya</taxon>
        <taxon>Ascomycota</taxon>
        <taxon>Pezizomycotina</taxon>
        <taxon>Sordariomycetes</taxon>
        <taxon>Sordariomycetidae</taxon>
        <taxon>Sordariales</taxon>
        <taxon>Sordariales incertae sedis</taxon>
        <taxon>Remersonia</taxon>
    </lineage>
</organism>
<feature type="compositionally biased region" description="Low complexity" evidence="2">
    <location>
        <begin position="83"/>
        <end position="94"/>
    </location>
</feature>
<feature type="region of interest" description="Disordered" evidence="2">
    <location>
        <begin position="356"/>
        <end position="388"/>
    </location>
</feature>
<dbReference type="RefSeq" id="XP_070864721.1">
    <property type="nucleotide sequence ID" value="XM_071011936.1"/>
</dbReference>
<feature type="compositionally biased region" description="Basic and acidic residues" evidence="2">
    <location>
        <begin position="56"/>
        <end position="72"/>
    </location>
</feature>
<feature type="compositionally biased region" description="Basic residues" evidence="2">
    <location>
        <begin position="561"/>
        <end position="577"/>
    </location>
</feature>
<dbReference type="GeneID" id="98126580"/>
<feature type="region of interest" description="Disordered" evidence="2">
    <location>
        <begin position="561"/>
        <end position="624"/>
    </location>
</feature>
<reference evidence="3 4" key="1">
    <citation type="journal article" date="2024" name="Commun. Biol.">
        <title>Comparative genomic analysis of thermophilic fungi reveals convergent evolutionary adaptations and gene losses.</title>
        <authorList>
            <person name="Steindorff A.S."/>
            <person name="Aguilar-Pontes M.V."/>
            <person name="Robinson A.J."/>
            <person name="Andreopoulos B."/>
            <person name="LaButti K."/>
            <person name="Kuo A."/>
            <person name="Mondo S."/>
            <person name="Riley R."/>
            <person name="Otillar R."/>
            <person name="Haridas S."/>
            <person name="Lipzen A."/>
            <person name="Grimwood J."/>
            <person name="Schmutz J."/>
            <person name="Clum A."/>
            <person name="Reid I.D."/>
            <person name="Moisan M.C."/>
            <person name="Butler G."/>
            <person name="Nguyen T.T.M."/>
            <person name="Dewar K."/>
            <person name="Conant G."/>
            <person name="Drula E."/>
            <person name="Henrissat B."/>
            <person name="Hansel C."/>
            <person name="Singer S."/>
            <person name="Hutchinson M.I."/>
            <person name="de Vries R.P."/>
            <person name="Natvig D.O."/>
            <person name="Powell A.J."/>
            <person name="Tsang A."/>
            <person name="Grigoriev I.V."/>
        </authorList>
    </citation>
    <scope>NUCLEOTIDE SEQUENCE [LARGE SCALE GENOMIC DNA]</scope>
    <source>
        <strain evidence="3 4">ATCC 22073</strain>
    </source>
</reference>
<feature type="coiled-coil region" evidence="1">
    <location>
        <begin position="276"/>
        <end position="303"/>
    </location>
</feature>
<keyword evidence="4" id="KW-1185">Reference proteome</keyword>
<dbReference type="Proteomes" id="UP001600064">
    <property type="component" value="Unassembled WGS sequence"/>
</dbReference>
<feature type="compositionally biased region" description="Polar residues" evidence="2">
    <location>
        <begin position="360"/>
        <end position="373"/>
    </location>
</feature>
<proteinExistence type="predicted"/>